<keyword evidence="2" id="KW-0732">Signal</keyword>
<protein>
    <recommendedName>
        <fullName evidence="5">DUF4890 domain-containing protein</fullName>
    </recommendedName>
</protein>
<feature type="coiled-coil region" evidence="1">
    <location>
        <begin position="51"/>
        <end position="78"/>
    </location>
</feature>
<evidence type="ECO:0008006" key="5">
    <source>
        <dbReference type="Google" id="ProtNLM"/>
    </source>
</evidence>
<dbReference type="EMBL" id="JACIBY010000010">
    <property type="protein sequence ID" value="MBB3840248.1"/>
    <property type="molecule type" value="Genomic_DNA"/>
</dbReference>
<evidence type="ECO:0000256" key="1">
    <source>
        <dbReference type="SAM" id="Coils"/>
    </source>
</evidence>
<organism evidence="3 4">
    <name type="scientific">Runella defluvii</name>
    <dbReference type="NCBI Taxonomy" id="370973"/>
    <lineage>
        <taxon>Bacteria</taxon>
        <taxon>Pseudomonadati</taxon>
        <taxon>Bacteroidota</taxon>
        <taxon>Cytophagia</taxon>
        <taxon>Cytophagales</taxon>
        <taxon>Spirosomataceae</taxon>
        <taxon>Runella</taxon>
    </lineage>
</organism>
<keyword evidence="4" id="KW-1185">Reference proteome</keyword>
<dbReference type="AlphaFoldDB" id="A0A7W5ZNQ1"/>
<evidence type="ECO:0000313" key="4">
    <source>
        <dbReference type="Proteomes" id="UP000541352"/>
    </source>
</evidence>
<dbReference type="RefSeq" id="WP_183977106.1">
    <property type="nucleotide sequence ID" value="NZ_JACIBY010000010.1"/>
</dbReference>
<evidence type="ECO:0000256" key="2">
    <source>
        <dbReference type="SAM" id="SignalP"/>
    </source>
</evidence>
<sequence>MKKTIVTIAAFAILGIANVNAQRDYRPAPAAPQAANPRVDNALEELNINRLDNVVKLTRKQENEIKRIEDRYDRLFRNRRLSQFEYQRLQREKQQDIWSVLTPAQRDRWTAYHHSQRFDNRPYRRG</sequence>
<evidence type="ECO:0000313" key="3">
    <source>
        <dbReference type="EMBL" id="MBB3840248.1"/>
    </source>
</evidence>
<feature type="signal peptide" evidence="2">
    <location>
        <begin position="1"/>
        <end position="21"/>
    </location>
</feature>
<feature type="chain" id="PRO_5031145456" description="DUF4890 domain-containing protein" evidence="2">
    <location>
        <begin position="22"/>
        <end position="126"/>
    </location>
</feature>
<reference evidence="3 4" key="1">
    <citation type="submission" date="2020-08" db="EMBL/GenBank/DDBJ databases">
        <title>Genomic Encyclopedia of Type Strains, Phase IV (KMG-IV): sequencing the most valuable type-strain genomes for metagenomic binning, comparative biology and taxonomic classification.</title>
        <authorList>
            <person name="Goeker M."/>
        </authorList>
    </citation>
    <scope>NUCLEOTIDE SEQUENCE [LARGE SCALE GENOMIC DNA]</scope>
    <source>
        <strain evidence="3 4">DSM 17976</strain>
    </source>
</reference>
<dbReference type="Proteomes" id="UP000541352">
    <property type="component" value="Unassembled WGS sequence"/>
</dbReference>
<accession>A0A7W5ZNQ1</accession>
<keyword evidence="1" id="KW-0175">Coiled coil</keyword>
<proteinExistence type="predicted"/>
<name>A0A7W5ZNQ1_9BACT</name>
<comment type="caution">
    <text evidence="3">The sequence shown here is derived from an EMBL/GenBank/DDBJ whole genome shotgun (WGS) entry which is preliminary data.</text>
</comment>
<gene>
    <name evidence="3" type="ORF">FHS57_004268</name>
</gene>